<evidence type="ECO:0000256" key="2">
    <source>
        <dbReference type="ARBA" id="ARBA00023015"/>
    </source>
</evidence>
<keyword evidence="3" id="KW-0238">DNA-binding</keyword>
<dbReference type="Gene3D" id="3.40.190.10">
    <property type="entry name" value="Periplasmic binding protein-like II"/>
    <property type="match status" value="2"/>
</dbReference>
<dbReference type="OrthoDB" id="8717159at2"/>
<reference evidence="7 8" key="1">
    <citation type="submission" date="2018-09" db="EMBL/GenBank/DDBJ databases">
        <title>Genome sequencing of Nocardioides immobilis CCTCC AB 2017083 for comparison to Nocardioides silvaticus.</title>
        <authorList>
            <person name="Li C."/>
            <person name="Wang G."/>
        </authorList>
    </citation>
    <scope>NUCLEOTIDE SEQUENCE [LARGE SCALE GENOMIC DNA]</scope>
    <source>
        <strain evidence="7 8">CCTCC AB 2017083</strain>
    </source>
</reference>
<keyword evidence="4" id="KW-0804">Transcription</keyword>
<dbReference type="InterPro" id="IPR000847">
    <property type="entry name" value="LysR_HTH_N"/>
</dbReference>
<dbReference type="PROSITE" id="PS50931">
    <property type="entry name" value="HTH_LYSR"/>
    <property type="match status" value="1"/>
</dbReference>
<evidence type="ECO:0000259" key="6">
    <source>
        <dbReference type="PROSITE" id="PS50931"/>
    </source>
</evidence>
<dbReference type="CDD" id="cd08417">
    <property type="entry name" value="PBP2_Nitroaromatics_like"/>
    <property type="match status" value="1"/>
</dbReference>
<comment type="similarity">
    <text evidence="1">Belongs to the LysR transcriptional regulatory family.</text>
</comment>
<feature type="compositionally biased region" description="Low complexity" evidence="5">
    <location>
        <begin position="26"/>
        <end position="35"/>
    </location>
</feature>
<gene>
    <name evidence="7" type="ORF">D0Z08_26370</name>
</gene>
<dbReference type="GO" id="GO:0003700">
    <property type="term" value="F:DNA-binding transcription factor activity"/>
    <property type="evidence" value="ECO:0007669"/>
    <property type="project" value="InterPro"/>
</dbReference>
<feature type="domain" description="HTH lysR-type" evidence="6">
    <location>
        <begin position="110"/>
        <end position="166"/>
    </location>
</feature>
<keyword evidence="8" id="KW-1185">Reference proteome</keyword>
<protein>
    <submittedName>
        <fullName evidence="7">LysR family transcriptional regulator</fullName>
    </submittedName>
</protein>
<dbReference type="InterPro" id="IPR036390">
    <property type="entry name" value="WH_DNA-bd_sf"/>
</dbReference>
<keyword evidence="2" id="KW-0805">Transcription regulation</keyword>
<organism evidence="7 8">
    <name type="scientific">Nocardioides immobilis</name>
    <dbReference type="NCBI Taxonomy" id="2049295"/>
    <lineage>
        <taxon>Bacteria</taxon>
        <taxon>Bacillati</taxon>
        <taxon>Actinomycetota</taxon>
        <taxon>Actinomycetes</taxon>
        <taxon>Propionibacteriales</taxon>
        <taxon>Nocardioidaceae</taxon>
        <taxon>Nocardioides</taxon>
    </lineage>
</organism>
<evidence type="ECO:0000256" key="5">
    <source>
        <dbReference type="SAM" id="MobiDB-lite"/>
    </source>
</evidence>
<evidence type="ECO:0000313" key="8">
    <source>
        <dbReference type="Proteomes" id="UP000283644"/>
    </source>
</evidence>
<dbReference type="PANTHER" id="PTHR30118">
    <property type="entry name" value="HTH-TYPE TRANSCRIPTIONAL REGULATOR LEUO-RELATED"/>
    <property type="match status" value="1"/>
</dbReference>
<evidence type="ECO:0000256" key="4">
    <source>
        <dbReference type="ARBA" id="ARBA00023163"/>
    </source>
</evidence>
<dbReference type="SUPFAM" id="SSF46785">
    <property type="entry name" value="Winged helix' DNA-binding domain"/>
    <property type="match status" value="1"/>
</dbReference>
<dbReference type="Proteomes" id="UP000283644">
    <property type="component" value="Unassembled WGS sequence"/>
</dbReference>
<sequence>MLGVEVPNLFEVGYCQAQVAQVGDQSSGQCSSRSQGSRRRGRRGFESRNGVSRAEPTDLDTLHRRSCCPGSGADEAPVPRCAPPACSAVCHHRRQPGQRTEASMNLAGKDLNLVIALQALLEEGNVTRAAARLGMGQPGMSAFLARLRSHYNDELLVRVGRNYELTPRARELLPLVQRAVPLLEESLGVNRSLTPTTAKRRFTIMLSDFAALELHGHLEVIRREAPFGIDLLPLPEDPEGIETALRSHDFIVAVPAMGVEGDFAPLFTDHYVCLVDAANPAISDGALSWDAFNELPLASATFGVHHHTPADRRLRELGFARKPQVVARGFLPLPSIVAGTSMVAVVPSRLVKRLGPGTGTIAVAPPFGTVELRENLWWHPNRSADHGHRWLRTRLLDTLAPEVPRV</sequence>
<dbReference type="Pfam" id="PF00126">
    <property type="entry name" value="HTH_1"/>
    <property type="match status" value="1"/>
</dbReference>
<name>A0A417XUV7_9ACTN</name>
<dbReference type="Pfam" id="PF03466">
    <property type="entry name" value="LysR_substrate"/>
    <property type="match status" value="1"/>
</dbReference>
<feature type="region of interest" description="Disordered" evidence="5">
    <location>
        <begin position="26"/>
        <end position="64"/>
    </location>
</feature>
<comment type="caution">
    <text evidence="7">The sequence shown here is derived from an EMBL/GenBank/DDBJ whole genome shotgun (WGS) entry which is preliminary data.</text>
</comment>
<dbReference type="InterPro" id="IPR036388">
    <property type="entry name" value="WH-like_DNA-bd_sf"/>
</dbReference>
<dbReference type="InterPro" id="IPR005119">
    <property type="entry name" value="LysR_subst-bd"/>
</dbReference>
<dbReference type="InterPro" id="IPR050389">
    <property type="entry name" value="LysR-type_TF"/>
</dbReference>
<evidence type="ECO:0000256" key="3">
    <source>
        <dbReference type="ARBA" id="ARBA00023125"/>
    </source>
</evidence>
<dbReference type="InterPro" id="IPR037402">
    <property type="entry name" value="YidZ_PBP2"/>
</dbReference>
<proteinExistence type="inferred from homology"/>
<dbReference type="SUPFAM" id="SSF53850">
    <property type="entry name" value="Periplasmic binding protein-like II"/>
    <property type="match status" value="1"/>
</dbReference>
<dbReference type="Gene3D" id="1.10.10.10">
    <property type="entry name" value="Winged helix-like DNA-binding domain superfamily/Winged helix DNA-binding domain"/>
    <property type="match status" value="1"/>
</dbReference>
<dbReference type="AlphaFoldDB" id="A0A417XUV7"/>
<dbReference type="PANTHER" id="PTHR30118:SF15">
    <property type="entry name" value="TRANSCRIPTIONAL REGULATORY PROTEIN"/>
    <property type="match status" value="1"/>
</dbReference>
<dbReference type="GO" id="GO:0003677">
    <property type="term" value="F:DNA binding"/>
    <property type="evidence" value="ECO:0007669"/>
    <property type="project" value="UniProtKB-KW"/>
</dbReference>
<accession>A0A417XUV7</accession>
<evidence type="ECO:0000256" key="1">
    <source>
        <dbReference type="ARBA" id="ARBA00009437"/>
    </source>
</evidence>
<dbReference type="EMBL" id="QXGH01000036">
    <property type="protein sequence ID" value="RHW24075.1"/>
    <property type="molecule type" value="Genomic_DNA"/>
</dbReference>
<evidence type="ECO:0000313" key="7">
    <source>
        <dbReference type="EMBL" id="RHW24075.1"/>
    </source>
</evidence>